<dbReference type="AlphaFoldDB" id="A0A429JYZ3"/>
<sequence>MVEDDIRALKKRFDAVWQNRVTDQDDYCAELALHVLPVAIKTIKNQEKHDRSAWSKIVDNTGKDSLKTLAAGMVSGTCSPSRKWFTLQAADEQLQKDIEVKQWLKALEDACYVAFSKSNTYRTIHHIYMQEGAFGIGAALVPDHGANSKAALMDQIPLTFGEFAITTDEFNKPNGVYRKFKLTTVNMVKQFGIDKVSDSVKSAYDNKNYEQEFEVQHAIYERENAKGHGPKNMPFASIYFEPNANEKLLRESGMMSFQVICGRWTVSSSDVYGEGPASDCIGDLRALQKGHQQIAVGVDYQVRPPMLLPDYLKGQERETLPNGIAFYQASPSSQVAQVQQMLNVEFDLNGVMALIAQCQERVKRAFHTDLFMMLDAFDKGKMTATEVYERKSEKMLMLGPVVERQIDELLRPLVEICVQRVLSTNAYLRQIAPAAIQNANVEINFVSILALAQKSSGSAILERALAMVGQVAQINSEVMDKFDTDKFMDEYMDINGVSPNVFRPQRIVDQIRNQRAQQQQMAQEQALAAQQAQTQNANANTLKTVGDTNVETVSDLFMGGGA</sequence>
<evidence type="ECO:0000256" key="2">
    <source>
        <dbReference type="ARBA" id="ARBA00022612"/>
    </source>
</evidence>
<dbReference type="Pfam" id="PF12236">
    <property type="entry name" value="Head-tail_con"/>
    <property type="match status" value="1"/>
</dbReference>
<reference evidence="4 5" key="1">
    <citation type="submission" date="2018-10" db="EMBL/GenBank/DDBJ databases">
        <title>GWAS and RNA-Seq identify cryptic mechanisms of antimicrobial resistance in Acinetobacter baumannii.</title>
        <authorList>
            <person name="Sahl J.W."/>
        </authorList>
    </citation>
    <scope>NUCLEOTIDE SEQUENCE [LARGE SCALE GENOMIC DNA]</scope>
    <source>
        <strain evidence="4 5">TG41018</strain>
    </source>
</reference>
<organism evidence="4 5">
    <name type="scientific">Acinetobacter lactucae</name>
    <dbReference type="NCBI Taxonomy" id="1785128"/>
    <lineage>
        <taxon>Bacteria</taxon>
        <taxon>Pseudomonadati</taxon>
        <taxon>Pseudomonadota</taxon>
        <taxon>Gammaproteobacteria</taxon>
        <taxon>Moraxellales</taxon>
        <taxon>Moraxellaceae</taxon>
        <taxon>Acinetobacter</taxon>
        <taxon>Acinetobacter calcoaceticus/baumannii complex</taxon>
    </lineage>
</organism>
<evidence type="ECO:0000313" key="4">
    <source>
        <dbReference type="EMBL" id="RSO56364.1"/>
    </source>
</evidence>
<name>A0A429JYZ3_9GAMM</name>
<comment type="subcellular location">
    <subcellularLocation>
        <location evidence="1">Virion</location>
    </subcellularLocation>
</comment>
<gene>
    <name evidence="4" type="ORF">EA756_11765</name>
</gene>
<dbReference type="InterPro" id="IPR020991">
    <property type="entry name" value="Connector_podovirus"/>
</dbReference>
<dbReference type="EMBL" id="RFES01000007">
    <property type="protein sequence ID" value="RSO56364.1"/>
    <property type="molecule type" value="Genomic_DNA"/>
</dbReference>
<dbReference type="Proteomes" id="UP000276905">
    <property type="component" value="Unassembled WGS sequence"/>
</dbReference>
<keyword evidence="3" id="KW-0231">Viral genome packaging</keyword>
<evidence type="ECO:0000313" key="5">
    <source>
        <dbReference type="Proteomes" id="UP000276905"/>
    </source>
</evidence>
<accession>A0A429JYZ3</accession>
<protein>
    <submittedName>
        <fullName evidence="4">Phage head-tail adapter protein</fullName>
    </submittedName>
</protein>
<comment type="caution">
    <text evidence="4">The sequence shown here is derived from an EMBL/GenBank/DDBJ whole genome shotgun (WGS) entry which is preliminary data.</text>
</comment>
<dbReference type="RefSeq" id="WP_125699196.1">
    <property type="nucleotide sequence ID" value="NZ_RFES01000007.1"/>
</dbReference>
<evidence type="ECO:0000256" key="1">
    <source>
        <dbReference type="ARBA" id="ARBA00004328"/>
    </source>
</evidence>
<proteinExistence type="predicted"/>
<evidence type="ECO:0000256" key="3">
    <source>
        <dbReference type="ARBA" id="ARBA00023219"/>
    </source>
</evidence>
<keyword evidence="2" id="KW-1188">Viral release from host cell</keyword>